<name>A0A5C8PRR9_9HYPH</name>
<dbReference type="EMBL" id="VDUZ01000008">
    <property type="protein sequence ID" value="TXL77715.1"/>
    <property type="molecule type" value="Genomic_DNA"/>
</dbReference>
<keyword evidence="2" id="KW-1185">Reference proteome</keyword>
<protein>
    <recommendedName>
        <fullName evidence="3">PepSY domain-containing protein</fullName>
    </recommendedName>
</protein>
<dbReference type="OrthoDB" id="8255351at2"/>
<dbReference type="Proteomes" id="UP000321638">
    <property type="component" value="Unassembled WGS sequence"/>
</dbReference>
<evidence type="ECO:0000313" key="2">
    <source>
        <dbReference type="Proteomes" id="UP000321638"/>
    </source>
</evidence>
<comment type="caution">
    <text evidence="1">The sequence shown here is derived from an EMBL/GenBank/DDBJ whole genome shotgun (WGS) entry which is preliminary data.</text>
</comment>
<accession>A0A5C8PRR9</accession>
<sequence>MNAQPILRDPGTGVVLAQAEMTPSEKAARSKLEAAGYSQIKDIKSGPEGITATAVKDGKEVAVIVDSGGRIKELRPKQ</sequence>
<dbReference type="AlphaFoldDB" id="A0A5C8PRR9"/>
<proteinExistence type="predicted"/>
<gene>
    <name evidence="1" type="ORF">FHP25_09475</name>
</gene>
<evidence type="ECO:0000313" key="1">
    <source>
        <dbReference type="EMBL" id="TXL77715.1"/>
    </source>
</evidence>
<evidence type="ECO:0008006" key="3">
    <source>
        <dbReference type="Google" id="ProtNLM"/>
    </source>
</evidence>
<reference evidence="1 2" key="1">
    <citation type="submission" date="2019-06" db="EMBL/GenBank/DDBJ databases">
        <title>New taxonomy in bacterial strain CC-CFT640, isolated from vineyard.</title>
        <authorList>
            <person name="Lin S.-Y."/>
            <person name="Tsai C.-F."/>
            <person name="Young C.-C."/>
        </authorList>
    </citation>
    <scope>NUCLEOTIDE SEQUENCE [LARGE SCALE GENOMIC DNA]</scope>
    <source>
        <strain evidence="1 2">CC-CFT640</strain>
    </source>
</reference>
<organism evidence="1 2">
    <name type="scientific">Vineibacter terrae</name>
    <dbReference type="NCBI Taxonomy" id="2586908"/>
    <lineage>
        <taxon>Bacteria</taxon>
        <taxon>Pseudomonadati</taxon>
        <taxon>Pseudomonadota</taxon>
        <taxon>Alphaproteobacteria</taxon>
        <taxon>Hyphomicrobiales</taxon>
        <taxon>Vineibacter</taxon>
    </lineage>
</organism>